<dbReference type="RefSeq" id="WP_331205760.1">
    <property type="nucleotide sequence ID" value="NZ_JAZGQL010000001.1"/>
</dbReference>
<evidence type="ECO:0000313" key="3">
    <source>
        <dbReference type="Proteomes" id="UP001339911"/>
    </source>
</evidence>
<protein>
    <submittedName>
        <fullName evidence="2">Uncharacterized protein</fullName>
    </submittedName>
</protein>
<dbReference type="EMBL" id="JAZGQL010000001">
    <property type="protein sequence ID" value="MEE6305360.1"/>
    <property type="molecule type" value="Genomic_DNA"/>
</dbReference>
<keyword evidence="3" id="KW-1185">Reference proteome</keyword>
<name>A0ABU7S5X3_9ACTN</name>
<reference evidence="2 3" key="1">
    <citation type="submission" date="2024-01" db="EMBL/GenBank/DDBJ databases">
        <title>Genome insights into Plantactinospora veratri sp. nov.</title>
        <authorList>
            <person name="Wang L."/>
        </authorList>
    </citation>
    <scope>NUCLEOTIDE SEQUENCE [LARGE SCALE GENOMIC DNA]</scope>
    <source>
        <strain evidence="2 3">NEAU-FHS4</strain>
    </source>
</reference>
<feature type="compositionally biased region" description="Basic and acidic residues" evidence="1">
    <location>
        <begin position="1"/>
        <end position="30"/>
    </location>
</feature>
<evidence type="ECO:0000313" key="2">
    <source>
        <dbReference type="EMBL" id="MEE6305360.1"/>
    </source>
</evidence>
<evidence type="ECO:0000256" key="1">
    <source>
        <dbReference type="SAM" id="MobiDB-lite"/>
    </source>
</evidence>
<feature type="compositionally biased region" description="Low complexity" evidence="1">
    <location>
        <begin position="32"/>
        <end position="46"/>
    </location>
</feature>
<dbReference type="Proteomes" id="UP001339911">
    <property type="component" value="Unassembled WGS sequence"/>
</dbReference>
<sequence>MTERTGQVSEERRGGGSRLRPDARNADRRSRPATAAGPAGTPGRAG</sequence>
<proteinExistence type="predicted"/>
<feature type="region of interest" description="Disordered" evidence="1">
    <location>
        <begin position="1"/>
        <end position="46"/>
    </location>
</feature>
<organism evidence="2 3">
    <name type="scientific">Plantactinospora veratri</name>
    <dbReference type="NCBI Taxonomy" id="1436122"/>
    <lineage>
        <taxon>Bacteria</taxon>
        <taxon>Bacillati</taxon>
        <taxon>Actinomycetota</taxon>
        <taxon>Actinomycetes</taxon>
        <taxon>Micromonosporales</taxon>
        <taxon>Micromonosporaceae</taxon>
        <taxon>Plantactinospora</taxon>
    </lineage>
</organism>
<gene>
    <name evidence="2" type="ORF">V1634_00730</name>
</gene>
<comment type="caution">
    <text evidence="2">The sequence shown here is derived from an EMBL/GenBank/DDBJ whole genome shotgun (WGS) entry which is preliminary data.</text>
</comment>
<accession>A0ABU7S5X3</accession>